<reference evidence="2 3" key="1">
    <citation type="submission" date="2016-08" db="EMBL/GenBank/DDBJ databases">
        <title>Genome sequence of Clavibacter michiganensis subsp. michiganensis strain CASJ007.</title>
        <authorList>
            <person name="Thapa S.P."/>
            <person name="Coaker G."/>
        </authorList>
    </citation>
    <scope>NUCLEOTIDE SEQUENCE [LARGE SCALE GENOMIC DNA]</scope>
    <source>
        <strain evidence="2">CASJ007</strain>
    </source>
</reference>
<evidence type="ECO:0000313" key="3">
    <source>
        <dbReference type="Proteomes" id="UP000195062"/>
    </source>
</evidence>
<gene>
    <name evidence="2" type="ORF">CMMCAS07_18100</name>
</gene>
<accession>A0A251XDM6</accession>
<feature type="transmembrane region" description="Helical" evidence="1">
    <location>
        <begin position="14"/>
        <end position="33"/>
    </location>
</feature>
<evidence type="ECO:0000313" key="2">
    <source>
        <dbReference type="EMBL" id="OUE00317.1"/>
    </source>
</evidence>
<keyword evidence="1" id="KW-0812">Transmembrane</keyword>
<proteinExistence type="predicted"/>
<dbReference type="Proteomes" id="UP000195062">
    <property type="component" value="Unassembled WGS sequence"/>
</dbReference>
<evidence type="ECO:0000256" key="1">
    <source>
        <dbReference type="SAM" id="Phobius"/>
    </source>
</evidence>
<comment type="caution">
    <text evidence="2">The sequence shown here is derived from an EMBL/GenBank/DDBJ whole genome shotgun (WGS) entry which is preliminary data.</text>
</comment>
<keyword evidence="3" id="KW-1185">Reference proteome</keyword>
<name>A0A251XDM6_CLAMM</name>
<keyword evidence="1" id="KW-1133">Transmembrane helix</keyword>
<protein>
    <submittedName>
        <fullName evidence="2">Uncharacterized protein</fullName>
    </submittedName>
</protein>
<sequence length="47" mass="5198">MIADSVTWYTVDPAYFIVPGSFLFLTVLSFTVFGDHLRTALEQGEAA</sequence>
<dbReference type="EMBL" id="MDHH01000008">
    <property type="protein sequence ID" value="OUE00317.1"/>
    <property type="molecule type" value="Genomic_DNA"/>
</dbReference>
<keyword evidence="1" id="KW-0472">Membrane</keyword>
<organism evidence="2 3">
    <name type="scientific">Clavibacter michiganensis subsp. michiganensis</name>
    <dbReference type="NCBI Taxonomy" id="33013"/>
    <lineage>
        <taxon>Bacteria</taxon>
        <taxon>Bacillati</taxon>
        <taxon>Actinomycetota</taxon>
        <taxon>Actinomycetes</taxon>
        <taxon>Micrococcales</taxon>
        <taxon>Microbacteriaceae</taxon>
        <taxon>Clavibacter</taxon>
    </lineage>
</organism>
<dbReference type="AlphaFoldDB" id="A0A251XDM6"/>